<dbReference type="PRINTS" id="PR00081">
    <property type="entry name" value="GDHRDH"/>
</dbReference>
<dbReference type="InterPro" id="IPR002347">
    <property type="entry name" value="SDR_fam"/>
</dbReference>
<dbReference type="CDD" id="cd05233">
    <property type="entry name" value="SDR_c"/>
    <property type="match status" value="1"/>
</dbReference>
<dbReference type="Proteomes" id="UP000635387">
    <property type="component" value="Unassembled WGS sequence"/>
</dbReference>
<name>A0ABQ3LHY5_9PSEU</name>
<comment type="caution">
    <text evidence="3">The sequence shown here is derived from an EMBL/GenBank/DDBJ whole genome shotgun (WGS) entry which is preliminary data.</text>
</comment>
<dbReference type="PANTHER" id="PTHR42760:SF133">
    <property type="entry name" value="3-OXOACYL-[ACYL-CARRIER-PROTEIN] REDUCTASE"/>
    <property type="match status" value="1"/>
</dbReference>
<gene>
    <name evidence="3" type="ORF">GCM10017790_28440</name>
</gene>
<evidence type="ECO:0000313" key="4">
    <source>
        <dbReference type="Proteomes" id="UP000635387"/>
    </source>
</evidence>
<dbReference type="InterPro" id="IPR036291">
    <property type="entry name" value="NAD(P)-bd_dom_sf"/>
</dbReference>
<evidence type="ECO:0000256" key="1">
    <source>
        <dbReference type="ARBA" id="ARBA00006484"/>
    </source>
</evidence>
<dbReference type="SUPFAM" id="SSF51735">
    <property type="entry name" value="NAD(P)-binding Rossmann-fold domains"/>
    <property type="match status" value="1"/>
</dbReference>
<dbReference type="PANTHER" id="PTHR42760">
    <property type="entry name" value="SHORT-CHAIN DEHYDROGENASES/REDUCTASES FAMILY MEMBER"/>
    <property type="match status" value="1"/>
</dbReference>
<evidence type="ECO:0000313" key="3">
    <source>
        <dbReference type="EMBL" id="GHH14761.1"/>
    </source>
</evidence>
<comment type="similarity">
    <text evidence="1">Belongs to the short-chain dehydrogenases/reductases (SDR) family.</text>
</comment>
<organism evidence="3 4">
    <name type="scientific">Amycolatopsis oliviviridis</name>
    <dbReference type="NCBI Taxonomy" id="1471590"/>
    <lineage>
        <taxon>Bacteria</taxon>
        <taxon>Bacillati</taxon>
        <taxon>Actinomycetota</taxon>
        <taxon>Actinomycetes</taxon>
        <taxon>Pseudonocardiales</taxon>
        <taxon>Pseudonocardiaceae</taxon>
        <taxon>Amycolatopsis</taxon>
    </lineage>
</organism>
<reference evidence="4" key="1">
    <citation type="journal article" date="2019" name="Int. J. Syst. Evol. Microbiol.">
        <title>The Global Catalogue of Microorganisms (GCM) 10K type strain sequencing project: providing services to taxonomists for standard genome sequencing and annotation.</title>
        <authorList>
            <consortium name="The Broad Institute Genomics Platform"/>
            <consortium name="The Broad Institute Genome Sequencing Center for Infectious Disease"/>
            <person name="Wu L."/>
            <person name="Ma J."/>
        </authorList>
    </citation>
    <scope>NUCLEOTIDE SEQUENCE [LARGE SCALE GENOMIC DNA]</scope>
    <source>
        <strain evidence="4">CGMCC 4.7683</strain>
    </source>
</reference>
<dbReference type="PROSITE" id="PS00061">
    <property type="entry name" value="ADH_SHORT"/>
    <property type="match status" value="1"/>
</dbReference>
<dbReference type="Pfam" id="PF13561">
    <property type="entry name" value="adh_short_C2"/>
    <property type="match status" value="1"/>
</dbReference>
<dbReference type="InterPro" id="IPR020904">
    <property type="entry name" value="Sc_DH/Rdtase_CS"/>
</dbReference>
<evidence type="ECO:0000256" key="2">
    <source>
        <dbReference type="ARBA" id="ARBA00023002"/>
    </source>
</evidence>
<proteinExistence type="inferred from homology"/>
<keyword evidence="2" id="KW-0560">Oxidoreductase</keyword>
<dbReference type="EMBL" id="BNAY01000003">
    <property type="protein sequence ID" value="GHH14761.1"/>
    <property type="molecule type" value="Genomic_DNA"/>
</dbReference>
<keyword evidence="4" id="KW-1185">Reference proteome</keyword>
<sequence>MEAAVQATVDRFGRLDALVTCAGVTEGRPLDETTDEQWHDVLTANLTSVFLCVRAALPALMAGGGAVVTLGSVLHRTAAPGLPAYAAAKGAIAALTRQLAVDYGRHGITFVTVSPGWIRTPATESRLSGDTDLERLRESNPLRTLGTPEEVAAAVAYAASPEAALLTGTELVLDGGASVTSPASLLRDGHRERLGLPPR</sequence>
<protein>
    <submittedName>
        <fullName evidence="3">Uncharacterized protein</fullName>
    </submittedName>
</protein>
<accession>A0ABQ3LHY5</accession>
<dbReference type="PRINTS" id="PR00080">
    <property type="entry name" value="SDRFAMILY"/>
</dbReference>
<dbReference type="Gene3D" id="3.40.50.720">
    <property type="entry name" value="NAD(P)-binding Rossmann-like Domain"/>
    <property type="match status" value="1"/>
</dbReference>